<dbReference type="OrthoDB" id="118695at2"/>
<dbReference type="EMBL" id="MJEH01000031">
    <property type="protein sequence ID" value="OEH92339.1"/>
    <property type="molecule type" value="Genomic_DNA"/>
</dbReference>
<dbReference type="Gene3D" id="3.10.450.50">
    <property type="match status" value="1"/>
</dbReference>
<dbReference type="PANTHER" id="PTHR38436:SF1">
    <property type="entry name" value="ESTER CYCLASE"/>
    <property type="match status" value="1"/>
</dbReference>
<dbReference type="GO" id="GO:0030638">
    <property type="term" value="P:polyketide metabolic process"/>
    <property type="evidence" value="ECO:0007669"/>
    <property type="project" value="InterPro"/>
</dbReference>
<reference evidence="1 2" key="1">
    <citation type="submission" date="2016-08" db="EMBL/GenBank/DDBJ databases">
        <title>Genome of Bacillus solimangrovi GH2-4.</title>
        <authorList>
            <person name="Lim S."/>
            <person name="Kim B.-C."/>
        </authorList>
    </citation>
    <scope>NUCLEOTIDE SEQUENCE [LARGE SCALE GENOMIC DNA]</scope>
    <source>
        <strain evidence="1 2">GH2-4</strain>
    </source>
</reference>
<proteinExistence type="predicted"/>
<evidence type="ECO:0000313" key="2">
    <source>
        <dbReference type="Proteomes" id="UP000095209"/>
    </source>
</evidence>
<dbReference type="InterPro" id="IPR032710">
    <property type="entry name" value="NTF2-like_dom_sf"/>
</dbReference>
<dbReference type="SUPFAM" id="SSF54427">
    <property type="entry name" value="NTF2-like"/>
    <property type="match status" value="1"/>
</dbReference>
<dbReference type="Proteomes" id="UP000095209">
    <property type="component" value="Unassembled WGS sequence"/>
</dbReference>
<dbReference type="RefSeq" id="WP_069717622.1">
    <property type="nucleotide sequence ID" value="NZ_MJEH01000031.1"/>
</dbReference>
<protein>
    <recommendedName>
        <fullName evidence="3">Ester cyclase</fullName>
    </recommendedName>
</protein>
<evidence type="ECO:0008006" key="3">
    <source>
        <dbReference type="Google" id="ProtNLM"/>
    </source>
</evidence>
<dbReference type="AlphaFoldDB" id="A0A1E5LE63"/>
<keyword evidence="2" id="KW-1185">Reference proteome</keyword>
<evidence type="ECO:0000313" key="1">
    <source>
        <dbReference type="EMBL" id="OEH92339.1"/>
    </source>
</evidence>
<comment type="caution">
    <text evidence="1">The sequence shown here is derived from an EMBL/GenBank/DDBJ whole genome shotgun (WGS) entry which is preliminary data.</text>
</comment>
<sequence>MSKRALVNRWFNEVFTKGDVNSLKEITAPDFVSHVPDHDFKGHDAFIKEFMEWYRKVFIDDEWTIDDYLEIDNKSVVRYTGYMTYKGGWFDIPSTDQRVKETGMMIIRFENGLIKEMWCEMSDLNLMHQLRPFN</sequence>
<name>A0A1E5LE63_9BACI</name>
<dbReference type="PANTHER" id="PTHR38436">
    <property type="entry name" value="POLYKETIDE CYCLASE SNOAL-LIKE DOMAIN"/>
    <property type="match status" value="1"/>
</dbReference>
<dbReference type="InterPro" id="IPR009959">
    <property type="entry name" value="Cyclase_SnoaL-like"/>
</dbReference>
<dbReference type="Pfam" id="PF07366">
    <property type="entry name" value="SnoaL"/>
    <property type="match status" value="1"/>
</dbReference>
<dbReference type="STRING" id="1305675.BFG57_16315"/>
<accession>A0A1E5LE63</accession>
<gene>
    <name evidence="1" type="ORF">BFG57_16315</name>
</gene>
<organism evidence="1 2">
    <name type="scientific">Bacillus solimangrovi</name>
    <dbReference type="NCBI Taxonomy" id="1305675"/>
    <lineage>
        <taxon>Bacteria</taxon>
        <taxon>Bacillati</taxon>
        <taxon>Bacillota</taxon>
        <taxon>Bacilli</taxon>
        <taxon>Bacillales</taxon>
        <taxon>Bacillaceae</taxon>
        <taxon>Bacillus</taxon>
    </lineage>
</organism>